<dbReference type="GO" id="GO:0016435">
    <property type="term" value="F:rRNA (guanine) methyltransferase activity"/>
    <property type="evidence" value="ECO:0007669"/>
    <property type="project" value="TreeGrafter"/>
</dbReference>
<dbReference type="Gene3D" id="3.30.1330.30">
    <property type="match status" value="1"/>
</dbReference>
<dbReference type="SUPFAM" id="SSF55315">
    <property type="entry name" value="L30e-like"/>
    <property type="match status" value="1"/>
</dbReference>
<evidence type="ECO:0000313" key="2">
    <source>
        <dbReference type="EMBL" id="KAJ2845923.1"/>
    </source>
</evidence>
<protein>
    <submittedName>
        <fullName evidence="2">Ribose methyltransferase</fullName>
    </submittedName>
</protein>
<dbReference type="InterPro" id="IPR047182">
    <property type="entry name" value="MRM1"/>
</dbReference>
<dbReference type="AlphaFoldDB" id="A0A9W8LYN0"/>
<dbReference type="Proteomes" id="UP001139887">
    <property type="component" value="Unassembled WGS sequence"/>
</dbReference>
<keyword evidence="2" id="KW-0489">Methyltransferase</keyword>
<gene>
    <name evidence="2" type="primary">MRM1</name>
    <name evidence="2" type="ORF">IWW36_004585</name>
</gene>
<dbReference type="SMART" id="SM00967">
    <property type="entry name" value="SpoU_sub_bind"/>
    <property type="match status" value="1"/>
</dbReference>
<dbReference type="InterPro" id="IPR029064">
    <property type="entry name" value="Ribosomal_eL30-like_sf"/>
</dbReference>
<organism evidence="2 3">
    <name type="scientific">Coemansia brasiliensis</name>
    <dbReference type="NCBI Taxonomy" id="2650707"/>
    <lineage>
        <taxon>Eukaryota</taxon>
        <taxon>Fungi</taxon>
        <taxon>Fungi incertae sedis</taxon>
        <taxon>Zoopagomycota</taxon>
        <taxon>Kickxellomycotina</taxon>
        <taxon>Kickxellomycetes</taxon>
        <taxon>Kickxellales</taxon>
        <taxon>Kickxellaceae</taxon>
        <taxon>Coemansia</taxon>
    </lineage>
</organism>
<keyword evidence="2" id="KW-0808">Transferase</keyword>
<evidence type="ECO:0000259" key="1">
    <source>
        <dbReference type="SMART" id="SM00967"/>
    </source>
</evidence>
<feature type="non-terminal residue" evidence="2">
    <location>
        <position position="99"/>
    </location>
</feature>
<dbReference type="PANTHER" id="PTHR46103:SF1">
    <property type="entry name" value="RRNA METHYLTRANSFERASE 1, MITOCHONDRIAL"/>
    <property type="match status" value="1"/>
</dbReference>
<sequence>MNHDDLEGSELIYGLAPVMAVLQQGKRKVHSVFLQKTAQRDIARPRLDEICKMAKEQNIPIVQRSRKFMDNASADGSHQGVAVQAGPLGTPEILEILGA</sequence>
<proteinExistence type="predicted"/>
<keyword evidence="3" id="KW-1185">Reference proteome</keyword>
<name>A0A9W8LYN0_9FUNG</name>
<dbReference type="Pfam" id="PF08032">
    <property type="entry name" value="SpoU_sub_bind"/>
    <property type="match status" value="1"/>
</dbReference>
<evidence type="ECO:0000313" key="3">
    <source>
        <dbReference type="Proteomes" id="UP001139887"/>
    </source>
</evidence>
<dbReference type="InterPro" id="IPR013123">
    <property type="entry name" value="SpoU_subst-bd"/>
</dbReference>
<dbReference type="OrthoDB" id="270651at2759"/>
<reference evidence="2" key="1">
    <citation type="submission" date="2022-07" db="EMBL/GenBank/DDBJ databases">
        <title>Phylogenomic reconstructions and comparative analyses of Kickxellomycotina fungi.</title>
        <authorList>
            <person name="Reynolds N.K."/>
            <person name="Stajich J.E."/>
            <person name="Barry K."/>
            <person name="Grigoriev I.V."/>
            <person name="Crous P."/>
            <person name="Smith M.E."/>
        </authorList>
    </citation>
    <scope>NUCLEOTIDE SEQUENCE</scope>
    <source>
        <strain evidence="2">NRRL 1566</strain>
    </source>
</reference>
<feature type="domain" description="RNA 2-O ribose methyltransferase substrate binding" evidence="1">
    <location>
        <begin position="11"/>
        <end position="91"/>
    </location>
</feature>
<accession>A0A9W8LYN0</accession>
<dbReference type="PANTHER" id="PTHR46103">
    <property type="entry name" value="RRNA METHYLTRANSFERASE 1, MITOCHONDRIAL"/>
    <property type="match status" value="1"/>
</dbReference>
<dbReference type="GO" id="GO:0005739">
    <property type="term" value="C:mitochondrion"/>
    <property type="evidence" value="ECO:0007669"/>
    <property type="project" value="TreeGrafter"/>
</dbReference>
<comment type="caution">
    <text evidence="2">The sequence shown here is derived from an EMBL/GenBank/DDBJ whole genome shotgun (WGS) entry which is preliminary data.</text>
</comment>
<dbReference type="EMBL" id="JANBUW010000671">
    <property type="protein sequence ID" value="KAJ2845923.1"/>
    <property type="molecule type" value="Genomic_DNA"/>
</dbReference>